<reference evidence="3 4" key="1">
    <citation type="submission" date="2021-07" db="EMBL/GenBank/DDBJ databases">
        <title>Alteriqipengyuania abyssalis NZ-12B nov, sp.nov isolated from deep sea sponge in pacific ocean.</title>
        <authorList>
            <person name="Tareen S."/>
            <person name="Wink J."/>
        </authorList>
    </citation>
    <scope>NUCLEOTIDE SEQUENCE [LARGE SCALE GENOMIC DNA]</scope>
    <source>
        <strain evidence="3 4">NZ-12B</strain>
    </source>
</reference>
<proteinExistence type="predicted"/>
<keyword evidence="4" id="KW-1185">Reference proteome</keyword>
<dbReference type="InterPro" id="IPR052698">
    <property type="entry name" value="MoCofactor_Util/Proc"/>
</dbReference>
<dbReference type="Pfam" id="PF02625">
    <property type="entry name" value="XdhC_CoxI"/>
    <property type="match status" value="1"/>
</dbReference>
<organism evidence="3 4">
    <name type="scientific">Alteriqipengyuania abyssalis</name>
    <dbReference type="NCBI Taxonomy" id="2860200"/>
    <lineage>
        <taxon>Bacteria</taxon>
        <taxon>Pseudomonadati</taxon>
        <taxon>Pseudomonadota</taxon>
        <taxon>Alphaproteobacteria</taxon>
        <taxon>Sphingomonadales</taxon>
        <taxon>Erythrobacteraceae</taxon>
        <taxon>Alteriqipengyuania</taxon>
    </lineage>
</organism>
<dbReference type="RefSeq" id="WP_222825508.1">
    <property type="nucleotide sequence ID" value="NZ_JAHWXP010000003.1"/>
</dbReference>
<evidence type="ECO:0000313" key="4">
    <source>
        <dbReference type="Proteomes" id="UP000759298"/>
    </source>
</evidence>
<dbReference type="Pfam" id="PF13478">
    <property type="entry name" value="XdhC_C"/>
    <property type="match status" value="1"/>
</dbReference>
<gene>
    <name evidence="3" type="ORF">KYN89_13420</name>
</gene>
<accession>A0ABS7PG46</accession>
<dbReference type="Proteomes" id="UP000759298">
    <property type="component" value="Unassembled WGS sequence"/>
</dbReference>
<name>A0ABS7PG46_9SPHN</name>
<feature type="domain" description="XdhC- CoxI" evidence="1">
    <location>
        <begin position="28"/>
        <end position="92"/>
    </location>
</feature>
<feature type="domain" description="XdhC Rossmann" evidence="2">
    <location>
        <begin position="170"/>
        <end position="309"/>
    </location>
</feature>
<dbReference type="InterPro" id="IPR027051">
    <property type="entry name" value="XdhC_Rossmann_dom"/>
</dbReference>
<dbReference type="PANTHER" id="PTHR30388:SF4">
    <property type="entry name" value="MOLYBDENUM COFACTOR INSERTION CHAPERONE PAOD"/>
    <property type="match status" value="1"/>
</dbReference>
<dbReference type="InterPro" id="IPR003777">
    <property type="entry name" value="XdhC_CoxI"/>
</dbReference>
<dbReference type="Gene3D" id="3.40.50.720">
    <property type="entry name" value="NAD(P)-binding Rossmann-like Domain"/>
    <property type="match status" value="1"/>
</dbReference>
<dbReference type="PANTHER" id="PTHR30388">
    <property type="entry name" value="ALDEHYDE OXIDOREDUCTASE MOLYBDENUM COFACTOR ASSEMBLY PROTEIN"/>
    <property type="match status" value="1"/>
</dbReference>
<sequence length="322" mass="33991">MSAAEPGIGEWPTEGLVDDVRSQMFRAADAGETFALATIVAADGGPRPVGAQMLVTAASYWGFLSGGCIEADVALHAREAIADGQPRRLVYGEGSPFIDIRLPCGGRIQVELERVPPDDAAVHDLRRLTLAREPALWTSDGKHRSCSKDGVTDPAPRARVRRRYDPAQRLAVVGTDPFALAIAALGQRIGWDTVLLAPFAPEGETPLEVPVLRSALADSLASIAPDPWTAIAVATHDLERDREALVPALAGSAGYVGVLGSRRKLDERRAGLRAAGLREGEIDRLKAPIGLPIGAASPWEVALAVIAEIVADARSRTSGESA</sequence>
<evidence type="ECO:0000259" key="1">
    <source>
        <dbReference type="Pfam" id="PF02625"/>
    </source>
</evidence>
<comment type="caution">
    <text evidence="3">The sequence shown here is derived from an EMBL/GenBank/DDBJ whole genome shotgun (WGS) entry which is preliminary data.</text>
</comment>
<evidence type="ECO:0000313" key="3">
    <source>
        <dbReference type="EMBL" id="MBY8338044.1"/>
    </source>
</evidence>
<evidence type="ECO:0000259" key="2">
    <source>
        <dbReference type="Pfam" id="PF13478"/>
    </source>
</evidence>
<dbReference type="EMBL" id="JAHWXP010000003">
    <property type="protein sequence ID" value="MBY8338044.1"/>
    <property type="molecule type" value="Genomic_DNA"/>
</dbReference>
<protein>
    <submittedName>
        <fullName evidence="3">XdhC family protein</fullName>
    </submittedName>
</protein>